<dbReference type="EMBL" id="LBOZ01000001">
    <property type="protein sequence ID" value="KKP48333.1"/>
    <property type="molecule type" value="Genomic_DNA"/>
</dbReference>
<feature type="domain" description="Glycosyl transferase family 1" evidence="2">
    <location>
        <begin position="199"/>
        <end position="350"/>
    </location>
</feature>
<keyword evidence="1" id="KW-0472">Membrane</keyword>
<organism evidence="4 5">
    <name type="scientific">Candidatus Woesebacteria bacterium GW2011_GWA2_33_28</name>
    <dbReference type="NCBI Taxonomy" id="1618561"/>
    <lineage>
        <taxon>Bacteria</taxon>
        <taxon>Candidatus Woeseibacteriota</taxon>
    </lineage>
</organism>
<dbReference type="Pfam" id="PF13439">
    <property type="entry name" value="Glyco_transf_4"/>
    <property type="match status" value="1"/>
</dbReference>
<dbReference type="Pfam" id="PF00534">
    <property type="entry name" value="Glycos_transf_1"/>
    <property type="match status" value="1"/>
</dbReference>
<comment type="caution">
    <text evidence="4">The sequence shown here is derived from an EMBL/GenBank/DDBJ whole genome shotgun (WGS) entry which is preliminary data.</text>
</comment>
<evidence type="ECO:0000259" key="2">
    <source>
        <dbReference type="Pfam" id="PF00534"/>
    </source>
</evidence>
<dbReference type="GO" id="GO:0016758">
    <property type="term" value="F:hexosyltransferase activity"/>
    <property type="evidence" value="ECO:0007669"/>
    <property type="project" value="TreeGrafter"/>
</dbReference>
<dbReference type="SUPFAM" id="SSF53756">
    <property type="entry name" value="UDP-Glycosyltransferase/glycogen phosphorylase"/>
    <property type="match status" value="1"/>
</dbReference>
<dbReference type="InterPro" id="IPR028098">
    <property type="entry name" value="Glyco_trans_4-like_N"/>
</dbReference>
<reference evidence="4 5" key="1">
    <citation type="journal article" date="2015" name="Nature">
        <title>rRNA introns, odd ribosomes, and small enigmatic genomes across a large radiation of phyla.</title>
        <authorList>
            <person name="Brown C.T."/>
            <person name="Hug L.A."/>
            <person name="Thomas B.C."/>
            <person name="Sharon I."/>
            <person name="Castelle C.J."/>
            <person name="Singh A."/>
            <person name="Wilkins M.J."/>
            <person name="Williams K.H."/>
            <person name="Banfield J.F."/>
        </authorList>
    </citation>
    <scope>NUCLEOTIDE SEQUENCE [LARGE SCALE GENOMIC DNA]</scope>
</reference>
<evidence type="ECO:0000256" key="1">
    <source>
        <dbReference type="SAM" id="Phobius"/>
    </source>
</evidence>
<proteinExistence type="predicted"/>
<keyword evidence="4" id="KW-0808">Transferase</keyword>
<protein>
    <submittedName>
        <fullName evidence="4">Glycosyl transferase group 1</fullName>
    </submittedName>
</protein>
<keyword evidence="1" id="KW-1133">Transmembrane helix</keyword>
<dbReference type="Gene3D" id="3.40.50.2000">
    <property type="entry name" value="Glycogen Phosphorylase B"/>
    <property type="match status" value="2"/>
</dbReference>
<evidence type="ECO:0000313" key="4">
    <source>
        <dbReference type="EMBL" id="KKP48333.1"/>
    </source>
</evidence>
<dbReference type="AlphaFoldDB" id="A0A0F9ZV66"/>
<keyword evidence="1" id="KW-0812">Transmembrane</keyword>
<dbReference type="InterPro" id="IPR050194">
    <property type="entry name" value="Glycosyltransferase_grp1"/>
</dbReference>
<accession>A0A0F9ZV66</accession>
<dbReference type="InterPro" id="IPR001296">
    <property type="entry name" value="Glyco_trans_1"/>
</dbReference>
<dbReference type="Proteomes" id="UP000033995">
    <property type="component" value="Unassembled WGS sequence"/>
</dbReference>
<gene>
    <name evidence="4" type="ORF">UR38_C0001G0129</name>
</gene>
<evidence type="ECO:0000259" key="3">
    <source>
        <dbReference type="Pfam" id="PF13439"/>
    </source>
</evidence>
<feature type="transmembrane region" description="Helical" evidence="1">
    <location>
        <begin position="96"/>
        <end position="116"/>
    </location>
</feature>
<dbReference type="CDD" id="cd03801">
    <property type="entry name" value="GT4_PimA-like"/>
    <property type="match status" value="1"/>
</dbReference>
<feature type="transmembrane region" description="Helical" evidence="1">
    <location>
        <begin position="70"/>
        <end position="89"/>
    </location>
</feature>
<evidence type="ECO:0000313" key="5">
    <source>
        <dbReference type="Proteomes" id="UP000033995"/>
    </source>
</evidence>
<name>A0A0F9ZV66_9BACT</name>
<dbReference type="PANTHER" id="PTHR45947:SF3">
    <property type="entry name" value="SULFOQUINOVOSYL TRANSFERASE SQD2"/>
    <property type="match status" value="1"/>
</dbReference>
<dbReference type="PANTHER" id="PTHR45947">
    <property type="entry name" value="SULFOQUINOVOSYL TRANSFERASE SQD2"/>
    <property type="match status" value="1"/>
</dbReference>
<feature type="domain" description="Glycosyltransferase subfamily 4-like N-terminal" evidence="3">
    <location>
        <begin position="15"/>
        <end position="188"/>
    </location>
</feature>
<sequence>MNLLLISNEYPPIGGGGSIVVKYLAKDLAKKGHVVHLVTSSYANLSREEVYDGYIVHRIPAIRLSKDYCSLWELVIFSISALFYSLFFAKKYRIDIVQAFFAVPAGGVAYILNIIYKIPYVIFLGGSDVPNANPYRYKTIYPILSPIIKLIWSRADTVVAASNGLKKIAEKSDPKRKFVMIPNGVDTKYFVHKNIRSNIVNILGVGRLMPRKGYQFVIQALKNVKAKTKNKFIFTIVGGGDYLTELKELARRNNVNKLVKFTGQIDYSEIKKLLSTSDIFVHPSMAEGMPLSLLEAISSGLPSISTKIAGNEDLVKNNKNGFLLEVGDVNGITDSLIKLIDDKKLRQKMGIESVKISKNYDWEKISNAYNKIYTKIYNLKQ</sequence>